<name>A0A6A6VYJ9_9PEZI</name>
<dbReference type="RefSeq" id="XP_033598163.1">
    <property type="nucleotide sequence ID" value="XM_033744510.1"/>
</dbReference>
<evidence type="ECO:0000313" key="4">
    <source>
        <dbReference type="Proteomes" id="UP000799437"/>
    </source>
</evidence>
<dbReference type="InterPro" id="IPR036063">
    <property type="entry name" value="Smr_dom_sf"/>
</dbReference>
<dbReference type="Pfam" id="PF26286">
    <property type="entry name" value="UBA_10"/>
    <property type="match status" value="1"/>
</dbReference>
<accession>A0A6A6VYJ9</accession>
<reference evidence="3" key="1">
    <citation type="journal article" date="2020" name="Stud. Mycol.">
        <title>101 Dothideomycetes genomes: a test case for predicting lifestyles and emergence of pathogens.</title>
        <authorList>
            <person name="Haridas S."/>
            <person name="Albert R."/>
            <person name="Binder M."/>
            <person name="Bloem J."/>
            <person name="Labutti K."/>
            <person name="Salamov A."/>
            <person name="Andreopoulos B."/>
            <person name="Baker S."/>
            <person name="Barry K."/>
            <person name="Bills G."/>
            <person name="Bluhm B."/>
            <person name="Cannon C."/>
            <person name="Castanera R."/>
            <person name="Culley D."/>
            <person name="Daum C."/>
            <person name="Ezra D."/>
            <person name="Gonzalez J."/>
            <person name="Henrissat B."/>
            <person name="Kuo A."/>
            <person name="Liang C."/>
            <person name="Lipzen A."/>
            <person name="Lutzoni F."/>
            <person name="Magnuson J."/>
            <person name="Mondo S."/>
            <person name="Nolan M."/>
            <person name="Ohm R."/>
            <person name="Pangilinan J."/>
            <person name="Park H.-J."/>
            <person name="Ramirez L."/>
            <person name="Alfaro M."/>
            <person name="Sun H."/>
            <person name="Tritt A."/>
            <person name="Yoshinaga Y."/>
            <person name="Zwiers L.-H."/>
            <person name="Turgeon B."/>
            <person name="Goodwin S."/>
            <person name="Spatafora J."/>
            <person name="Crous P."/>
            <person name="Grigoriev I."/>
        </authorList>
    </citation>
    <scope>NUCLEOTIDE SEQUENCE</scope>
    <source>
        <strain evidence="3">CBS 121739</strain>
    </source>
</reference>
<dbReference type="SUPFAM" id="SSF46934">
    <property type="entry name" value="UBA-like"/>
    <property type="match status" value="1"/>
</dbReference>
<dbReference type="AlphaFoldDB" id="A0A6A6VYJ9"/>
<dbReference type="GO" id="GO:0004519">
    <property type="term" value="F:endonuclease activity"/>
    <property type="evidence" value="ECO:0007669"/>
    <property type="project" value="TreeGrafter"/>
</dbReference>
<keyword evidence="4" id="KW-1185">Reference proteome</keyword>
<dbReference type="GO" id="GO:0005634">
    <property type="term" value="C:nucleus"/>
    <property type="evidence" value="ECO:0007669"/>
    <property type="project" value="TreeGrafter"/>
</dbReference>
<gene>
    <name evidence="3" type="ORF">EJ05DRAFT_478670</name>
</gene>
<feature type="compositionally biased region" description="Polar residues" evidence="1">
    <location>
        <begin position="341"/>
        <end position="364"/>
    </location>
</feature>
<dbReference type="CDD" id="cd14279">
    <property type="entry name" value="CUE"/>
    <property type="match status" value="1"/>
</dbReference>
<feature type="compositionally biased region" description="Polar residues" evidence="1">
    <location>
        <begin position="207"/>
        <end position="217"/>
    </location>
</feature>
<dbReference type="Proteomes" id="UP000799437">
    <property type="component" value="Unassembled WGS sequence"/>
</dbReference>
<dbReference type="EMBL" id="ML996577">
    <property type="protein sequence ID" value="KAF2755712.1"/>
    <property type="molecule type" value="Genomic_DNA"/>
</dbReference>
<feature type="region of interest" description="Disordered" evidence="1">
    <location>
        <begin position="185"/>
        <end position="217"/>
    </location>
</feature>
<dbReference type="SMART" id="SM00463">
    <property type="entry name" value="SMR"/>
    <property type="match status" value="1"/>
</dbReference>
<sequence>MADPLSVLETEFCPPLEPALVYAIYHDFEGSEEQILKQAREVLEPIKANALAEQYLDFDASGSATLRHTTEYTLSDPGGASTESGITTISSGVSSSDGTPEHERANFFGEFEQFDTSTKEARLSETFPTLNISKISYTLKKCGNNFERATDELLNQVYFEGTTGDEQVATKSVDAFFDDDDMQVRRRKKKGKKARRGNQYLGPSADASPTASEATRSNKWETGLDAIGFISTRTNLSRTTVSSAYHQAGASVPATIQALLEANTKVHAEDNINTAPGLESALELVDEFQTITIYHAIALIRLTHPSTAAAHELAKALTRPSTPPTGGIQIVQHYAPIDLSEATTPLSPSSGSSRTTNQSTSSLGSARSAAFQSASSAWRKGRSDPLMRAAAGYYGQVGRDYDSAFKAARSADADSLVATQSTPTSLDLHGVSVKDATRITREKVTSWWHELGDTKYGRGERPGVGSGFRVITGKGSHSQGGRGKLGPAVGAMLVREGWKVEIGSGTLVVTGVTKRR</sequence>
<dbReference type="InterPro" id="IPR009060">
    <property type="entry name" value="UBA-like_sf"/>
</dbReference>
<dbReference type="InterPro" id="IPR002625">
    <property type="entry name" value="Smr_dom"/>
</dbReference>
<dbReference type="PROSITE" id="PS50828">
    <property type="entry name" value="SMR"/>
    <property type="match status" value="1"/>
</dbReference>
<feature type="domain" description="Smr" evidence="2">
    <location>
        <begin position="426"/>
        <end position="512"/>
    </location>
</feature>
<proteinExistence type="predicted"/>
<dbReference type="PANTHER" id="PTHR46535">
    <property type="entry name" value="NEDD4-BINDING PROTEIN 2"/>
    <property type="match status" value="1"/>
</dbReference>
<feature type="compositionally biased region" description="Basic residues" evidence="1">
    <location>
        <begin position="185"/>
        <end position="196"/>
    </location>
</feature>
<dbReference type="SUPFAM" id="SSF160443">
    <property type="entry name" value="SMR domain-like"/>
    <property type="match status" value="1"/>
</dbReference>
<dbReference type="GeneID" id="54485564"/>
<dbReference type="Gene3D" id="3.30.1370.110">
    <property type="match status" value="1"/>
</dbReference>
<dbReference type="PANTHER" id="PTHR46535:SF1">
    <property type="entry name" value="NEDD4-BINDING PROTEIN 2"/>
    <property type="match status" value="1"/>
</dbReference>
<protein>
    <recommendedName>
        <fullName evidence="2">Smr domain-containing protein</fullName>
    </recommendedName>
</protein>
<evidence type="ECO:0000313" key="3">
    <source>
        <dbReference type="EMBL" id="KAF2755712.1"/>
    </source>
</evidence>
<feature type="region of interest" description="Disordered" evidence="1">
    <location>
        <begin position="341"/>
        <end position="367"/>
    </location>
</feature>
<dbReference type="InterPro" id="IPR052772">
    <property type="entry name" value="Endo/PolyKinase_Domain-Protein"/>
</dbReference>
<dbReference type="OrthoDB" id="443981at2759"/>
<evidence type="ECO:0000259" key="2">
    <source>
        <dbReference type="PROSITE" id="PS50828"/>
    </source>
</evidence>
<evidence type="ECO:0000256" key="1">
    <source>
        <dbReference type="SAM" id="MobiDB-lite"/>
    </source>
</evidence>
<organism evidence="3 4">
    <name type="scientific">Pseudovirgaria hyperparasitica</name>
    <dbReference type="NCBI Taxonomy" id="470096"/>
    <lineage>
        <taxon>Eukaryota</taxon>
        <taxon>Fungi</taxon>
        <taxon>Dikarya</taxon>
        <taxon>Ascomycota</taxon>
        <taxon>Pezizomycotina</taxon>
        <taxon>Dothideomycetes</taxon>
        <taxon>Dothideomycetes incertae sedis</taxon>
        <taxon>Acrospermales</taxon>
        <taxon>Acrospermaceae</taxon>
        <taxon>Pseudovirgaria</taxon>
    </lineage>
</organism>
<dbReference type="InterPro" id="IPR058864">
    <property type="entry name" value="UBA_10"/>
</dbReference>